<evidence type="ECO:0000313" key="2">
    <source>
        <dbReference type="EMBL" id="KAG5454947.1"/>
    </source>
</evidence>
<feature type="region of interest" description="Disordered" evidence="1">
    <location>
        <begin position="97"/>
        <end position="147"/>
    </location>
</feature>
<name>A0A419QH93_CLOSI</name>
<accession>A0A419QH93</accession>
<protein>
    <submittedName>
        <fullName evidence="2">Uncharacterized protein</fullName>
    </submittedName>
</protein>
<evidence type="ECO:0000313" key="3">
    <source>
        <dbReference type="Proteomes" id="UP000286415"/>
    </source>
</evidence>
<comment type="caution">
    <text evidence="2">The sequence shown here is derived from an EMBL/GenBank/DDBJ whole genome shotgun (WGS) entry which is preliminary data.</text>
</comment>
<dbReference type="AlphaFoldDB" id="A0A419QH93"/>
<reference evidence="2 3" key="2">
    <citation type="journal article" date="2021" name="Genomics">
        <title>High-quality reference genome for Clonorchis sinensis.</title>
        <authorList>
            <person name="Young N.D."/>
            <person name="Stroehlein A.J."/>
            <person name="Kinkar L."/>
            <person name="Wang T."/>
            <person name="Sohn W.M."/>
            <person name="Chang B.C.H."/>
            <person name="Kaur P."/>
            <person name="Weisz D."/>
            <person name="Dudchenko O."/>
            <person name="Aiden E.L."/>
            <person name="Korhonen P.K."/>
            <person name="Gasser R.B."/>
        </authorList>
    </citation>
    <scope>NUCLEOTIDE SEQUENCE [LARGE SCALE GENOMIC DNA]</scope>
    <source>
        <strain evidence="2">Cs-k2</strain>
    </source>
</reference>
<sequence>MCCTRPPHVPVATIFEISRYMYICNGRFSWVPGTIRKRFNKPAAAVRARMAQKCKDERRFGRLTVTGSGTVYSVDGQDHNGGSGLVAAVTGKSAIVGTGGGSSRKARKRSAANLNSSQSVRLTKSSNCSTPPSEFASTPGYQPTAYNDDDERNAHLSVCKKSEVQSEIPSFILVKSGFDFLTCNTINSRNGKNLSNLMMMSSGVDHSFEQSSSCLGAIVPVSSYMYRRITPFVRLLKTIRQSATGFALLEAHQIGVVPDFSSHLHST</sequence>
<dbReference type="Proteomes" id="UP000286415">
    <property type="component" value="Unassembled WGS sequence"/>
</dbReference>
<keyword evidence="3" id="KW-1185">Reference proteome</keyword>
<gene>
    <name evidence="2" type="ORF">CSKR_105884</name>
</gene>
<organism evidence="2 3">
    <name type="scientific">Clonorchis sinensis</name>
    <name type="common">Chinese liver fluke</name>
    <dbReference type="NCBI Taxonomy" id="79923"/>
    <lineage>
        <taxon>Eukaryota</taxon>
        <taxon>Metazoa</taxon>
        <taxon>Spiralia</taxon>
        <taxon>Lophotrochozoa</taxon>
        <taxon>Platyhelminthes</taxon>
        <taxon>Trematoda</taxon>
        <taxon>Digenea</taxon>
        <taxon>Opisthorchiida</taxon>
        <taxon>Opisthorchiata</taxon>
        <taxon>Opisthorchiidae</taxon>
        <taxon>Clonorchis</taxon>
    </lineage>
</organism>
<evidence type="ECO:0000256" key="1">
    <source>
        <dbReference type="SAM" id="MobiDB-lite"/>
    </source>
</evidence>
<dbReference type="InParanoid" id="A0A419QH93"/>
<feature type="compositionally biased region" description="Polar residues" evidence="1">
    <location>
        <begin position="112"/>
        <end position="145"/>
    </location>
</feature>
<dbReference type="EMBL" id="NIRI02000005">
    <property type="protein sequence ID" value="KAG5454947.1"/>
    <property type="molecule type" value="Genomic_DNA"/>
</dbReference>
<reference evidence="2 3" key="1">
    <citation type="journal article" date="2018" name="Biotechnol. Adv.">
        <title>Improved genomic resources and new bioinformatic workflow for the carcinogenic parasite Clonorchis sinensis: Biotechnological implications.</title>
        <authorList>
            <person name="Wang D."/>
            <person name="Korhonen P.K."/>
            <person name="Gasser R.B."/>
            <person name="Young N.D."/>
        </authorList>
    </citation>
    <scope>NUCLEOTIDE SEQUENCE [LARGE SCALE GENOMIC DNA]</scope>
    <source>
        <strain evidence="2">Cs-k2</strain>
    </source>
</reference>
<dbReference type="OrthoDB" id="6283552at2759"/>
<proteinExistence type="predicted"/>